<gene>
    <name evidence="5" type="ORF">ACFPZ3_56515</name>
</gene>
<dbReference type="PROSITE" id="PS00122">
    <property type="entry name" value="CARBOXYLESTERASE_B_1"/>
    <property type="match status" value="1"/>
</dbReference>
<evidence type="ECO:0000256" key="2">
    <source>
        <dbReference type="ARBA" id="ARBA00022801"/>
    </source>
</evidence>
<name>A0ABW1D7Z7_9ACTN</name>
<dbReference type="EC" id="3.1.1.-" evidence="3"/>
<comment type="caution">
    <text evidence="5">The sequence shown here is derived from an EMBL/GenBank/DDBJ whole genome shotgun (WGS) entry which is preliminary data.</text>
</comment>
<evidence type="ECO:0000256" key="3">
    <source>
        <dbReference type="RuleBase" id="RU361235"/>
    </source>
</evidence>
<dbReference type="Proteomes" id="UP001596058">
    <property type="component" value="Unassembled WGS sequence"/>
</dbReference>
<sequence length="507" mass="54112">MTDTQPTVRTDSGLLRGRVQHGMASFLGVPFAEAPTGAQRFAAPEPVRPWSGERTADRLGPVCPQVATYGPVGTAATSHLEQGENFLTLNVRTPDPDGRAPVLVWVHGGGYAVGSGAEPVLQSGAFARSGVVEVTVNYRLGALGFLYLGEDVPANRGLLDQIAALRWVHENIAQFGGDPSNVTLAGRSAGGFAVATLMAMPGAKGLFQRALVQSGASPAVITVETAENITSLFCRELGVKARQIPDVPTEDLLRVQKSLCDDAYTRFRPEVYGDVAVLGLPFQPVVDGVTLPETPERAIARGFALDVDLMIGTTTGEAVTHTSIHDEMTDAEAARLVHPRLVPLGLTGQDIVSAYRELLPEHTGKGLLTEITGDLVFQLPTSRFAAAQSGHARVFKYLYGEHEPNGAGARHGAEVGYIWRNPDGPAPDVPERFVPTDPELADSVHTTWAAFVSGGSPETPHMPHWPPHSPSEPTLVRIDGTGFHLEPDIYWPRLAMWEKGGAAHPGQ</sequence>
<dbReference type="EMBL" id="JBHSPA010000091">
    <property type="protein sequence ID" value="MFC5833318.1"/>
    <property type="molecule type" value="Genomic_DNA"/>
</dbReference>
<keyword evidence="2 3" id="KW-0378">Hydrolase</keyword>
<evidence type="ECO:0000313" key="6">
    <source>
        <dbReference type="Proteomes" id="UP001596058"/>
    </source>
</evidence>
<dbReference type="PANTHER" id="PTHR11559">
    <property type="entry name" value="CARBOXYLESTERASE"/>
    <property type="match status" value="1"/>
</dbReference>
<evidence type="ECO:0000259" key="4">
    <source>
        <dbReference type="Pfam" id="PF00135"/>
    </source>
</evidence>
<dbReference type="Pfam" id="PF00135">
    <property type="entry name" value="COesterase"/>
    <property type="match status" value="1"/>
</dbReference>
<evidence type="ECO:0000313" key="5">
    <source>
        <dbReference type="EMBL" id="MFC5833318.1"/>
    </source>
</evidence>
<dbReference type="InterPro" id="IPR002018">
    <property type="entry name" value="CarbesteraseB"/>
</dbReference>
<accession>A0ABW1D7Z7</accession>
<dbReference type="RefSeq" id="WP_379522742.1">
    <property type="nucleotide sequence ID" value="NZ_JBHSPA010000091.1"/>
</dbReference>
<feature type="domain" description="Carboxylesterase type B" evidence="4">
    <location>
        <begin position="5"/>
        <end position="481"/>
    </location>
</feature>
<dbReference type="InterPro" id="IPR050309">
    <property type="entry name" value="Type-B_Carboxylest/Lipase"/>
</dbReference>
<dbReference type="Gene3D" id="3.40.50.1820">
    <property type="entry name" value="alpha/beta hydrolase"/>
    <property type="match status" value="1"/>
</dbReference>
<organism evidence="5 6">
    <name type="scientific">Nonomuraea insulae</name>
    <dbReference type="NCBI Taxonomy" id="1616787"/>
    <lineage>
        <taxon>Bacteria</taxon>
        <taxon>Bacillati</taxon>
        <taxon>Actinomycetota</taxon>
        <taxon>Actinomycetes</taxon>
        <taxon>Streptosporangiales</taxon>
        <taxon>Streptosporangiaceae</taxon>
        <taxon>Nonomuraea</taxon>
    </lineage>
</organism>
<evidence type="ECO:0000256" key="1">
    <source>
        <dbReference type="ARBA" id="ARBA00005964"/>
    </source>
</evidence>
<keyword evidence="6" id="KW-1185">Reference proteome</keyword>
<comment type="similarity">
    <text evidence="1 3">Belongs to the type-B carboxylesterase/lipase family.</text>
</comment>
<proteinExistence type="inferred from homology"/>
<reference evidence="6" key="1">
    <citation type="journal article" date="2019" name="Int. J. Syst. Evol. Microbiol.">
        <title>The Global Catalogue of Microorganisms (GCM) 10K type strain sequencing project: providing services to taxonomists for standard genome sequencing and annotation.</title>
        <authorList>
            <consortium name="The Broad Institute Genomics Platform"/>
            <consortium name="The Broad Institute Genome Sequencing Center for Infectious Disease"/>
            <person name="Wu L."/>
            <person name="Ma J."/>
        </authorList>
    </citation>
    <scope>NUCLEOTIDE SEQUENCE [LARGE SCALE GENOMIC DNA]</scope>
    <source>
        <strain evidence="6">CCUG 53903</strain>
    </source>
</reference>
<dbReference type="InterPro" id="IPR029058">
    <property type="entry name" value="AB_hydrolase_fold"/>
</dbReference>
<protein>
    <recommendedName>
        <fullName evidence="3">Carboxylic ester hydrolase</fullName>
        <ecNumber evidence="3">3.1.1.-</ecNumber>
    </recommendedName>
</protein>
<dbReference type="InterPro" id="IPR019826">
    <property type="entry name" value="Carboxylesterase_B_AS"/>
</dbReference>
<dbReference type="SUPFAM" id="SSF53474">
    <property type="entry name" value="alpha/beta-Hydrolases"/>
    <property type="match status" value="1"/>
</dbReference>